<evidence type="ECO:0000256" key="1">
    <source>
        <dbReference type="SAM" id="MobiDB-lite"/>
    </source>
</evidence>
<sequence>MSSPTLETFCCLTSNAEPTILMHLQFQSQPYNIVCLISAVLGIIGATYQMLPSPLSSFSHRHRSISHTHKDIINWLAMADFFAASGILLRSAFWLWKGDIVHQSGWNVIVCAIFSFWIQFFYTATFLWTLFYAIDVYLVSKQKTGNQKVYHAVTWIISLVMTTVGLGTLYFPEFKCHAGPWRILPNYLLSYIPIVIVMIINPVLYYLSSKNVGILLMGGFGQFTYLEHNLLAALKERFFCIVLVFYVCWFANVLNGILLWCFLESLSYKFVIGLGFFMAVLNPLQAVLNSIVYKGWDDCKKSWREVKSLCCCRDQPHPGLMLEMSDSDNQFIPERPTFSDNEFTSERSTYSTSNHGPHFNLSR</sequence>
<dbReference type="AlphaFoldDB" id="A0AAV1ZBD9"/>
<dbReference type="GO" id="GO:0072544">
    <property type="term" value="F:L-DOPA binding"/>
    <property type="evidence" value="ECO:0007669"/>
    <property type="project" value="InterPro"/>
</dbReference>
<feature type="region of interest" description="Disordered" evidence="1">
    <location>
        <begin position="340"/>
        <end position="363"/>
    </location>
</feature>
<feature type="transmembrane region" description="Helical" evidence="2">
    <location>
        <begin position="183"/>
        <end position="207"/>
    </location>
</feature>
<keyword evidence="2" id="KW-0472">Membrane</keyword>
<gene>
    <name evidence="3" type="ORF">LARSCL_LOCUS3812</name>
</gene>
<feature type="transmembrane region" description="Helical" evidence="2">
    <location>
        <begin position="31"/>
        <end position="51"/>
    </location>
</feature>
<organism evidence="3 4">
    <name type="scientific">Larinioides sclopetarius</name>
    <dbReference type="NCBI Taxonomy" id="280406"/>
    <lineage>
        <taxon>Eukaryota</taxon>
        <taxon>Metazoa</taxon>
        <taxon>Ecdysozoa</taxon>
        <taxon>Arthropoda</taxon>
        <taxon>Chelicerata</taxon>
        <taxon>Arachnida</taxon>
        <taxon>Araneae</taxon>
        <taxon>Araneomorphae</taxon>
        <taxon>Entelegynae</taxon>
        <taxon>Araneoidea</taxon>
        <taxon>Araneidae</taxon>
        <taxon>Larinioides</taxon>
    </lineage>
</organism>
<comment type="caution">
    <text evidence="3">The sequence shown here is derived from an EMBL/GenBank/DDBJ whole genome shotgun (WGS) entry which is preliminary data.</text>
</comment>
<feature type="transmembrane region" description="Helical" evidence="2">
    <location>
        <begin position="116"/>
        <end position="138"/>
    </location>
</feature>
<dbReference type="GO" id="GO:0072545">
    <property type="term" value="F:L-tyrosine binding"/>
    <property type="evidence" value="ECO:0007669"/>
    <property type="project" value="InterPro"/>
</dbReference>
<keyword evidence="4" id="KW-1185">Reference proteome</keyword>
<dbReference type="PANTHER" id="PTHR15177">
    <property type="entry name" value="G-PROTEIN COUPLED RECEPTOR 143"/>
    <property type="match status" value="1"/>
</dbReference>
<dbReference type="GO" id="GO:0005886">
    <property type="term" value="C:plasma membrane"/>
    <property type="evidence" value="ECO:0007669"/>
    <property type="project" value="TreeGrafter"/>
</dbReference>
<dbReference type="GO" id="GO:0035240">
    <property type="term" value="F:dopamine binding"/>
    <property type="evidence" value="ECO:0007669"/>
    <property type="project" value="InterPro"/>
</dbReference>
<feature type="transmembrane region" description="Helical" evidence="2">
    <location>
        <begin position="266"/>
        <end position="284"/>
    </location>
</feature>
<dbReference type="GO" id="GO:0032438">
    <property type="term" value="P:melanosome organization"/>
    <property type="evidence" value="ECO:0007669"/>
    <property type="project" value="TreeGrafter"/>
</dbReference>
<evidence type="ECO:0000256" key="2">
    <source>
        <dbReference type="SAM" id="Phobius"/>
    </source>
</evidence>
<accession>A0AAV1ZBD9</accession>
<dbReference type="InterPro" id="IPR001414">
    <property type="entry name" value="GPR143"/>
</dbReference>
<dbReference type="PANTHER" id="PTHR15177:SF2">
    <property type="entry name" value="G-PROTEIN COUPLED RECEPTOR 143"/>
    <property type="match status" value="1"/>
</dbReference>
<proteinExistence type="predicted"/>
<dbReference type="PRINTS" id="PR00965">
    <property type="entry name" value="OCULARALBNSM"/>
</dbReference>
<feature type="transmembrane region" description="Helical" evidence="2">
    <location>
        <begin position="150"/>
        <end position="171"/>
    </location>
</feature>
<protein>
    <recommendedName>
        <fullName evidence="5">G-protein coupled receptors family 2 profile 2 domain-containing protein</fullName>
    </recommendedName>
</protein>
<reference evidence="3 4" key="1">
    <citation type="submission" date="2024-04" db="EMBL/GenBank/DDBJ databases">
        <authorList>
            <person name="Rising A."/>
            <person name="Reimegard J."/>
            <person name="Sonavane S."/>
            <person name="Akerstrom W."/>
            <person name="Nylinder S."/>
            <person name="Hedman E."/>
            <person name="Kallberg Y."/>
        </authorList>
    </citation>
    <scope>NUCLEOTIDE SEQUENCE [LARGE SCALE GENOMIC DNA]</scope>
</reference>
<dbReference type="Proteomes" id="UP001497382">
    <property type="component" value="Unassembled WGS sequence"/>
</dbReference>
<feature type="transmembrane region" description="Helical" evidence="2">
    <location>
        <begin position="238"/>
        <end position="260"/>
    </location>
</feature>
<feature type="transmembrane region" description="Helical" evidence="2">
    <location>
        <begin position="72"/>
        <end position="96"/>
    </location>
</feature>
<dbReference type="GO" id="GO:0035643">
    <property type="term" value="F:L-DOPA receptor activity"/>
    <property type="evidence" value="ECO:0007669"/>
    <property type="project" value="TreeGrafter"/>
</dbReference>
<evidence type="ECO:0000313" key="4">
    <source>
        <dbReference type="Proteomes" id="UP001497382"/>
    </source>
</evidence>
<dbReference type="GO" id="GO:0050848">
    <property type="term" value="P:regulation of calcium-mediated signaling"/>
    <property type="evidence" value="ECO:0007669"/>
    <property type="project" value="TreeGrafter"/>
</dbReference>
<evidence type="ECO:0008006" key="5">
    <source>
        <dbReference type="Google" id="ProtNLM"/>
    </source>
</evidence>
<evidence type="ECO:0000313" key="3">
    <source>
        <dbReference type="EMBL" id="CAL1267681.1"/>
    </source>
</evidence>
<name>A0AAV1ZBD9_9ARAC</name>
<keyword evidence="2" id="KW-1133">Transmembrane helix</keyword>
<dbReference type="Pfam" id="PF02101">
    <property type="entry name" value="Ocular_alb"/>
    <property type="match status" value="1"/>
</dbReference>
<dbReference type="Gene3D" id="1.20.1070.10">
    <property type="entry name" value="Rhodopsin 7-helix transmembrane proteins"/>
    <property type="match status" value="1"/>
</dbReference>
<dbReference type="EMBL" id="CAXIEN010000029">
    <property type="protein sequence ID" value="CAL1267681.1"/>
    <property type="molecule type" value="Genomic_DNA"/>
</dbReference>
<keyword evidence="2" id="KW-0812">Transmembrane</keyword>